<evidence type="ECO:0000256" key="2">
    <source>
        <dbReference type="SAM" id="MobiDB-lite"/>
    </source>
</evidence>
<sequence length="531" mass="60709">MDSARVIFMIIILQNVLDCQGISIKDQILQLLLQRSRREQESPEDLQIYVRGQASSEEFQEPFLNKATSQPTSQEGDEDFSRPVEDIMDDPPDYVAYDKPVARVIKDYYKIEQANKNKKAIIEAKLAKERELPDFPDPNYPQEDGGGPVEDPSMINMLDHAKPKRTHMYDDSMPPQQQMWKSQRNPTYTQTQKPPEPQALKYRDVIDIDDARIKEKPQKIQQLNAFPTFDDLVDGTDQHGNYNYKANAANISPRAEEKPTTRPVARPHVRPATRPSSVLSEPNPQESISLQNIRDEYKRETQQLRSEFATLQKTIALYTEKVDSLTNRLDNSKNTEANQGAATDVVNQLQKTVDQLKKKIEEHEQESHITDLEIINVPETPNEILNNVVLSIAKDVGTNLELRDIVFAERKGSVDEMAALTNTQLGRPIIVRLANSHIRDQLVRSARLRQGSNTTIFVKERLTQAVKDLFNRTHQAANNHSWKFVWTKHGKIFTKKSENEPTHVINSDADIERVFGAAAGDIEDELFNFDY</sequence>
<evidence type="ECO:0000256" key="3">
    <source>
        <dbReference type="SAM" id="SignalP"/>
    </source>
</evidence>
<feature type="region of interest" description="Disordered" evidence="2">
    <location>
        <begin position="172"/>
        <end position="198"/>
    </location>
</feature>
<name>A0A9R0EXY5_SPOFR</name>
<reference evidence="6" key="1">
    <citation type="submission" date="2025-08" db="UniProtKB">
        <authorList>
            <consortium name="RefSeq"/>
        </authorList>
    </citation>
    <scope>IDENTIFICATION</scope>
    <source>
        <tissue evidence="6">Whole larval tissue</tissue>
    </source>
</reference>
<feature type="compositionally biased region" description="Polar residues" evidence="2">
    <location>
        <begin position="274"/>
        <end position="286"/>
    </location>
</feature>
<evidence type="ECO:0000256" key="1">
    <source>
        <dbReference type="SAM" id="Coils"/>
    </source>
</evidence>
<dbReference type="Pfam" id="PF25298">
    <property type="entry name" value="Baculo_FP_2nd"/>
    <property type="match status" value="1"/>
</dbReference>
<keyword evidence="1" id="KW-0175">Coiled coil</keyword>
<dbReference type="InterPro" id="IPR057251">
    <property type="entry name" value="FP_C"/>
</dbReference>
<feature type="domain" description="FP protein C-terminal" evidence="4">
    <location>
        <begin position="463"/>
        <end position="514"/>
    </location>
</feature>
<keyword evidence="5" id="KW-1185">Reference proteome</keyword>
<evidence type="ECO:0000259" key="4">
    <source>
        <dbReference type="Pfam" id="PF25298"/>
    </source>
</evidence>
<evidence type="ECO:0000313" key="6">
    <source>
        <dbReference type="RefSeq" id="XP_050553303.1"/>
    </source>
</evidence>
<feature type="chain" id="PRO_5040177293" evidence="3">
    <location>
        <begin position="22"/>
        <end position="531"/>
    </location>
</feature>
<feature type="region of interest" description="Disordered" evidence="2">
    <location>
        <begin position="132"/>
        <end position="154"/>
    </location>
</feature>
<keyword evidence="3" id="KW-0732">Signal</keyword>
<accession>A0A9R0EXY5</accession>
<proteinExistence type="predicted"/>
<feature type="signal peptide" evidence="3">
    <location>
        <begin position="1"/>
        <end position="21"/>
    </location>
</feature>
<feature type="region of interest" description="Disordered" evidence="2">
    <location>
        <begin position="254"/>
        <end position="286"/>
    </location>
</feature>
<protein>
    <submittedName>
        <fullName evidence="6">Uncharacterized protein LOC126910610 isoform X2</fullName>
    </submittedName>
</protein>
<dbReference type="AlphaFoldDB" id="A0A9R0EXY5"/>
<organism evidence="5 6">
    <name type="scientific">Spodoptera frugiperda</name>
    <name type="common">Fall armyworm</name>
    <dbReference type="NCBI Taxonomy" id="7108"/>
    <lineage>
        <taxon>Eukaryota</taxon>
        <taxon>Metazoa</taxon>
        <taxon>Ecdysozoa</taxon>
        <taxon>Arthropoda</taxon>
        <taxon>Hexapoda</taxon>
        <taxon>Insecta</taxon>
        <taxon>Pterygota</taxon>
        <taxon>Neoptera</taxon>
        <taxon>Endopterygota</taxon>
        <taxon>Lepidoptera</taxon>
        <taxon>Glossata</taxon>
        <taxon>Ditrysia</taxon>
        <taxon>Noctuoidea</taxon>
        <taxon>Noctuidae</taxon>
        <taxon>Amphipyrinae</taxon>
        <taxon>Spodoptera</taxon>
    </lineage>
</organism>
<dbReference type="GeneID" id="126910610"/>
<feature type="coiled-coil region" evidence="1">
    <location>
        <begin position="294"/>
        <end position="373"/>
    </location>
</feature>
<feature type="compositionally biased region" description="Polar residues" evidence="2">
    <location>
        <begin position="174"/>
        <end position="193"/>
    </location>
</feature>
<dbReference type="Proteomes" id="UP000829999">
    <property type="component" value="Chromosome 12"/>
</dbReference>
<gene>
    <name evidence="6" type="primary">LOC126910610</name>
</gene>
<feature type="region of interest" description="Disordered" evidence="2">
    <location>
        <begin position="64"/>
        <end position="93"/>
    </location>
</feature>
<dbReference type="RefSeq" id="XP_050553303.1">
    <property type="nucleotide sequence ID" value="XM_050697346.1"/>
</dbReference>
<evidence type="ECO:0000313" key="5">
    <source>
        <dbReference type="Proteomes" id="UP000829999"/>
    </source>
</evidence>